<name>A0AAE0Y5N1_9GAST</name>
<feature type="transmembrane region" description="Helical" evidence="2">
    <location>
        <begin position="28"/>
        <end position="48"/>
    </location>
</feature>
<feature type="region of interest" description="Disordered" evidence="1">
    <location>
        <begin position="1"/>
        <end position="22"/>
    </location>
</feature>
<evidence type="ECO:0000256" key="1">
    <source>
        <dbReference type="SAM" id="MobiDB-lite"/>
    </source>
</evidence>
<evidence type="ECO:0000256" key="2">
    <source>
        <dbReference type="SAM" id="Phobius"/>
    </source>
</evidence>
<sequence length="130" mass="14419">MSCIDGGDGKETSPPSPGGKSGPNRLPLSLRCFLFYFSSFFLHYVILCPPRVRRFPIMCKPQRCSLKEILHPQREGTRLETRRVLSTSSHTAGHGVEFASPLAKKILGLCSLKNMERKALCMGECGALHQ</sequence>
<keyword evidence="2" id="KW-0812">Transmembrane</keyword>
<protein>
    <submittedName>
        <fullName evidence="3">Uncharacterized protein</fullName>
    </submittedName>
</protein>
<keyword evidence="4" id="KW-1185">Reference proteome</keyword>
<accession>A0AAE0Y5N1</accession>
<organism evidence="3 4">
    <name type="scientific">Elysia crispata</name>
    <name type="common">lettuce slug</name>
    <dbReference type="NCBI Taxonomy" id="231223"/>
    <lineage>
        <taxon>Eukaryota</taxon>
        <taxon>Metazoa</taxon>
        <taxon>Spiralia</taxon>
        <taxon>Lophotrochozoa</taxon>
        <taxon>Mollusca</taxon>
        <taxon>Gastropoda</taxon>
        <taxon>Heterobranchia</taxon>
        <taxon>Euthyneura</taxon>
        <taxon>Panpulmonata</taxon>
        <taxon>Sacoglossa</taxon>
        <taxon>Placobranchoidea</taxon>
        <taxon>Plakobranchidae</taxon>
        <taxon>Elysia</taxon>
    </lineage>
</organism>
<gene>
    <name evidence="3" type="ORF">RRG08_031833</name>
</gene>
<keyword evidence="2" id="KW-1133">Transmembrane helix</keyword>
<reference evidence="3" key="1">
    <citation type="journal article" date="2023" name="G3 (Bethesda)">
        <title>A reference genome for the long-term kleptoplast-retaining sea slug Elysia crispata morphotype clarki.</title>
        <authorList>
            <person name="Eastman K.E."/>
            <person name="Pendleton A.L."/>
            <person name="Shaikh M.A."/>
            <person name="Suttiyut T."/>
            <person name="Ogas R."/>
            <person name="Tomko P."/>
            <person name="Gavelis G."/>
            <person name="Widhalm J.R."/>
            <person name="Wisecaver J.H."/>
        </authorList>
    </citation>
    <scope>NUCLEOTIDE SEQUENCE</scope>
    <source>
        <strain evidence="3">ECLA1</strain>
    </source>
</reference>
<evidence type="ECO:0000313" key="4">
    <source>
        <dbReference type="Proteomes" id="UP001283361"/>
    </source>
</evidence>
<dbReference type="AlphaFoldDB" id="A0AAE0Y5N1"/>
<evidence type="ECO:0000313" key="3">
    <source>
        <dbReference type="EMBL" id="KAK3733894.1"/>
    </source>
</evidence>
<dbReference type="EMBL" id="JAWDGP010006875">
    <property type="protein sequence ID" value="KAK3733894.1"/>
    <property type="molecule type" value="Genomic_DNA"/>
</dbReference>
<keyword evidence="2" id="KW-0472">Membrane</keyword>
<comment type="caution">
    <text evidence="3">The sequence shown here is derived from an EMBL/GenBank/DDBJ whole genome shotgun (WGS) entry which is preliminary data.</text>
</comment>
<dbReference type="Proteomes" id="UP001283361">
    <property type="component" value="Unassembled WGS sequence"/>
</dbReference>
<proteinExistence type="predicted"/>